<keyword evidence="4" id="KW-0862">Zinc</keyword>
<feature type="chain" id="PRO_5047346351" evidence="5">
    <location>
        <begin position="24"/>
        <end position="381"/>
    </location>
</feature>
<evidence type="ECO:0000256" key="1">
    <source>
        <dbReference type="ARBA" id="ARBA00022670"/>
    </source>
</evidence>
<keyword evidence="7" id="KW-0482">Metalloprotease</keyword>
<proteinExistence type="predicted"/>
<evidence type="ECO:0000256" key="5">
    <source>
        <dbReference type="SAM" id="SignalP"/>
    </source>
</evidence>
<protein>
    <submittedName>
        <fullName evidence="7">Matrixin family metalloprotease</fullName>
        <ecNumber evidence="7">3.4.24.-</ecNumber>
    </submittedName>
</protein>
<dbReference type="InterPro" id="IPR001818">
    <property type="entry name" value="Pept_M10_metallopeptidase"/>
</dbReference>
<gene>
    <name evidence="7" type="ORF">PQR57_41905</name>
</gene>
<dbReference type="Pfam" id="PF00413">
    <property type="entry name" value="Peptidase_M10"/>
    <property type="match status" value="1"/>
</dbReference>
<evidence type="ECO:0000313" key="7">
    <source>
        <dbReference type="EMBL" id="MFM0007489.1"/>
    </source>
</evidence>
<dbReference type="RefSeq" id="WP_408182144.1">
    <property type="nucleotide sequence ID" value="NZ_JAQQEZ010000061.1"/>
</dbReference>
<comment type="caution">
    <text evidence="7">The sequence shown here is derived from an EMBL/GenBank/DDBJ whole genome shotgun (WGS) entry which is preliminary data.</text>
</comment>
<evidence type="ECO:0000313" key="8">
    <source>
        <dbReference type="Proteomes" id="UP001629230"/>
    </source>
</evidence>
<feature type="domain" description="Peptidase M10 metallopeptidase" evidence="6">
    <location>
        <begin position="136"/>
        <end position="216"/>
    </location>
</feature>
<evidence type="ECO:0000256" key="2">
    <source>
        <dbReference type="ARBA" id="ARBA00022723"/>
    </source>
</evidence>
<dbReference type="InterPro" id="IPR024079">
    <property type="entry name" value="MetalloPept_cat_dom_sf"/>
</dbReference>
<dbReference type="SUPFAM" id="SSF55486">
    <property type="entry name" value="Metalloproteases ('zincins'), catalytic domain"/>
    <property type="match status" value="1"/>
</dbReference>
<dbReference type="GO" id="GO:0008237">
    <property type="term" value="F:metallopeptidase activity"/>
    <property type="evidence" value="ECO:0007669"/>
    <property type="project" value="UniProtKB-KW"/>
</dbReference>
<dbReference type="Gene3D" id="3.40.390.10">
    <property type="entry name" value="Collagenase (Catalytic Domain)"/>
    <property type="match status" value="1"/>
</dbReference>
<accession>A0ABW9B6L0</accession>
<keyword evidence="3 7" id="KW-0378">Hydrolase</keyword>
<keyword evidence="8" id="KW-1185">Reference proteome</keyword>
<evidence type="ECO:0000259" key="6">
    <source>
        <dbReference type="Pfam" id="PF00413"/>
    </source>
</evidence>
<organism evidence="7 8">
    <name type="scientific">Paraburkholderia dipogonis</name>
    <dbReference type="NCBI Taxonomy" id="1211383"/>
    <lineage>
        <taxon>Bacteria</taxon>
        <taxon>Pseudomonadati</taxon>
        <taxon>Pseudomonadota</taxon>
        <taxon>Betaproteobacteria</taxon>
        <taxon>Burkholderiales</taxon>
        <taxon>Burkholderiaceae</taxon>
        <taxon>Paraburkholderia</taxon>
    </lineage>
</organism>
<keyword evidence="5" id="KW-0732">Signal</keyword>
<dbReference type="Proteomes" id="UP001629230">
    <property type="component" value="Unassembled WGS sequence"/>
</dbReference>
<dbReference type="EMBL" id="JAQQEZ010000061">
    <property type="protein sequence ID" value="MFM0007489.1"/>
    <property type="molecule type" value="Genomic_DNA"/>
</dbReference>
<evidence type="ECO:0000256" key="4">
    <source>
        <dbReference type="ARBA" id="ARBA00022833"/>
    </source>
</evidence>
<reference evidence="7 8" key="1">
    <citation type="journal article" date="2024" name="Chem. Sci.">
        <title>Discovery of megapolipeptins by genome mining of a Burkholderiales bacteria collection.</title>
        <authorList>
            <person name="Paulo B.S."/>
            <person name="Recchia M.J.J."/>
            <person name="Lee S."/>
            <person name="Fergusson C.H."/>
            <person name="Romanowski S.B."/>
            <person name="Hernandez A."/>
            <person name="Krull N."/>
            <person name="Liu D.Y."/>
            <person name="Cavanagh H."/>
            <person name="Bos A."/>
            <person name="Gray C.A."/>
            <person name="Murphy B.T."/>
            <person name="Linington R.G."/>
            <person name="Eustaquio A.S."/>
        </authorList>
    </citation>
    <scope>NUCLEOTIDE SEQUENCE [LARGE SCALE GENOMIC DNA]</scope>
    <source>
        <strain evidence="7 8">RL17-350-BIC-A</strain>
    </source>
</reference>
<dbReference type="EC" id="3.4.24.-" evidence="7"/>
<name>A0ABW9B6L0_9BURK</name>
<keyword evidence="1" id="KW-0645">Protease</keyword>
<sequence>MRILRLVEFCVIALAMLGSNVFAAGWNTCNGTPVSPQPYPVKYHVNSCSFADHTTPETNAVVNAISNLMTFAAVRWEFGQGDPCSINHSDAQWDIILVDKSVIDGNLGLTQKRFSQCFWPDDESRVLESDVMVRNTLDFDMPNESYVGTVETSQGMGVAVMLHEMGHSIGLEHSTSFAMMRNGMAARVPWTGSSGPEAFKVMLTADDVYGIRRIYGYPQDYPNMYVSAQYVETRSGQNVMQNTSTDPDTGQAHRTVIAMCPDDMLGMFITVGNQSQFTSTGTVRVYADILTGDASRDACSSRAEVGTELGQWSARVGPYSTFSPVVYVTIPSSIPRNVKLGVYTGLVPDKRTHGDPERRTYDDCVRHASGLFVKSVDQCGK</sequence>
<keyword evidence="2" id="KW-0479">Metal-binding</keyword>
<feature type="signal peptide" evidence="5">
    <location>
        <begin position="1"/>
        <end position="23"/>
    </location>
</feature>
<evidence type="ECO:0000256" key="3">
    <source>
        <dbReference type="ARBA" id="ARBA00022801"/>
    </source>
</evidence>